<evidence type="ECO:0000313" key="2">
    <source>
        <dbReference type="Proteomes" id="UP000216361"/>
    </source>
</evidence>
<dbReference type="Gene3D" id="3.30.2310.20">
    <property type="entry name" value="RelE-like"/>
    <property type="match status" value="1"/>
</dbReference>
<protein>
    <recommendedName>
        <fullName evidence="3">Plasmid stabilization protein</fullName>
    </recommendedName>
</protein>
<organism evidence="1 2">
    <name type="scientific">Elstera cyanobacteriorum</name>
    <dbReference type="NCBI Taxonomy" id="2022747"/>
    <lineage>
        <taxon>Bacteria</taxon>
        <taxon>Pseudomonadati</taxon>
        <taxon>Pseudomonadota</taxon>
        <taxon>Alphaproteobacteria</taxon>
        <taxon>Rhodospirillales</taxon>
        <taxon>Rhodospirillaceae</taxon>
        <taxon>Elstera</taxon>
    </lineage>
</organism>
<reference evidence="1 2" key="1">
    <citation type="submission" date="2017-07" db="EMBL/GenBank/DDBJ databases">
        <title>Elstera cyanobacteriorum sp. nov., a novel bacterium isolated from cyanobacterial aggregates in a eutrophic lake.</title>
        <authorList>
            <person name="Cai H."/>
        </authorList>
    </citation>
    <scope>NUCLEOTIDE SEQUENCE [LARGE SCALE GENOMIC DNA]</scope>
    <source>
        <strain evidence="1 2">TH019</strain>
    </source>
</reference>
<dbReference type="AlphaFoldDB" id="A0A255XJC2"/>
<keyword evidence="2" id="KW-1185">Reference proteome</keyword>
<dbReference type="EMBL" id="NOXS01000035">
    <property type="protein sequence ID" value="OYQ16981.1"/>
    <property type="molecule type" value="Genomic_DNA"/>
</dbReference>
<evidence type="ECO:0000313" key="1">
    <source>
        <dbReference type="EMBL" id="OYQ16981.1"/>
    </source>
</evidence>
<accession>A0A255XJC2</accession>
<dbReference type="OrthoDB" id="5405593at2"/>
<evidence type="ECO:0008006" key="3">
    <source>
        <dbReference type="Google" id="ProtNLM"/>
    </source>
</evidence>
<dbReference type="InterPro" id="IPR035093">
    <property type="entry name" value="RelE/ParE_toxin_dom_sf"/>
</dbReference>
<proteinExistence type="predicted"/>
<gene>
    <name evidence="1" type="ORF">CHR90_18645</name>
</gene>
<name>A0A255XJC2_9PROT</name>
<comment type="caution">
    <text evidence="1">The sequence shown here is derived from an EMBL/GenBank/DDBJ whole genome shotgun (WGS) entry which is preliminary data.</text>
</comment>
<dbReference type="RefSeq" id="WP_094410618.1">
    <property type="nucleotide sequence ID" value="NZ_BMJZ01000003.1"/>
</dbReference>
<sequence>MRHLRTGPVFEARLLEIARYFEENNSRDRYLRLLAALESLIFPNIQRFPSIGRLFDPNRGGLTGLSVEWEHFQVLLAKEMGRAEVREYIAGEYLILYAANETDIYALSIRHFRQREVGFGAA</sequence>
<dbReference type="Proteomes" id="UP000216361">
    <property type="component" value="Unassembled WGS sequence"/>
</dbReference>